<dbReference type="EMBL" id="MPUH01000367">
    <property type="protein sequence ID" value="OMJ81752.1"/>
    <property type="molecule type" value="Genomic_DNA"/>
</dbReference>
<comment type="caution">
    <text evidence="3">The sequence shown here is derived from an EMBL/GenBank/DDBJ whole genome shotgun (WGS) entry which is preliminary data.</text>
</comment>
<organism evidence="3 4">
    <name type="scientific">Stentor coeruleus</name>
    <dbReference type="NCBI Taxonomy" id="5963"/>
    <lineage>
        <taxon>Eukaryota</taxon>
        <taxon>Sar</taxon>
        <taxon>Alveolata</taxon>
        <taxon>Ciliophora</taxon>
        <taxon>Postciliodesmatophora</taxon>
        <taxon>Heterotrichea</taxon>
        <taxon>Heterotrichida</taxon>
        <taxon>Stentoridae</taxon>
        <taxon>Stentor</taxon>
    </lineage>
</organism>
<name>A0A1R2BY70_9CILI</name>
<accession>A0A1R2BY70</accession>
<protein>
    <submittedName>
        <fullName evidence="3">Uncharacterized protein</fullName>
    </submittedName>
</protein>
<feature type="coiled-coil region" evidence="1">
    <location>
        <begin position="536"/>
        <end position="598"/>
    </location>
</feature>
<feature type="region of interest" description="Disordered" evidence="2">
    <location>
        <begin position="258"/>
        <end position="282"/>
    </location>
</feature>
<keyword evidence="4" id="KW-1185">Reference proteome</keyword>
<feature type="coiled-coil region" evidence="1">
    <location>
        <begin position="347"/>
        <end position="417"/>
    </location>
</feature>
<gene>
    <name evidence="3" type="ORF">SteCoe_17690</name>
</gene>
<dbReference type="Proteomes" id="UP000187209">
    <property type="component" value="Unassembled WGS sequence"/>
</dbReference>
<proteinExistence type="predicted"/>
<evidence type="ECO:0000256" key="2">
    <source>
        <dbReference type="SAM" id="MobiDB-lite"/>
    </source>
</evidence>
<evidence type="ECO:0000313" key="4">
    <source>
        <dbReference type="Proteomes" id="UP000187209"/>
    </source>
</evidence>
<keyword evidence="1" id="KW-0175">Coiled coil</keyword>
<reference evidence="3 4" key="1">
    <citation type="submission" date="2016-11" db="EMBL/GenBank/DDBJ databases">
        <title>The macronuclear genome of Stentor coeruleus: a giant cell with tiny introns.</title>
        <authorList>
            <person name="Slabodnick M."/>
            <person name="Ruby J.G."/>
            <person name="Reiff S.B."/>
            <person name="Swart E.C."/>
            <person name="Gosai S."/>
            <person name="Prabakaran S."/>
            <person name="Witkowska E."/>
            <person name="Larue G.E."/>
            <person name="Fisher S."/>
            <person name="Freeman R.M."/>
            <person name="Gunawardena J."/>
            <person name="Chu W."/>
            <person name="Stover N.A."/>
            <person name="Gregory B.D."/>
            <person name="Nowacki M."/>
            <person name="Derisi J."/>
            <person name="Roy S.W."/>
            <person name="Marshall W.F."/>
            <person name="Sood P."/>
        </authorList>
    </citation>
    <scope>NUCLEOTIDE SEQUENCE [LARGE SCALE GENOMIC DNA]</scope>
    <source>
        <strain evidence="3">WM001</strain>
    </source>
</reference>
<evidence type="ECO:0000313" key="3">
    <source>
        <dbReference type="EMBL" id="OMJ81752.1"/>
    </source>
</evidence>
<evidence type="ECO:0000256" key="1">
    <source>
        <dbReference type="SAM" id="Coils"/>
    </source>
</evidence>
<dbReference type="AlphaFoldDB" id="A0A1R2BY70"/>
<sequence length="632" mass="74674">MDSLRNKAYSSELLSSKMSIGSLASPQISTFDKLLQFVREKYNQRLRALESAGENYKNLCSQDPAIKVMRESAITEKYADSRMNELFHSSLITENEQTITLLQNELMQKKSENLKLEQQLYFMKVELEKTEDKLKLGSDRNYYISPSSRENSKDLYEKEKHKTEALENEIESMKNEITKARELYFEYEKLQRYVEQLEDERDKFHESVGPQSEVKTIMEAQKQAGVETIKELQTAFKKKSKIFKKKILEQKQHIESLENDLKTTKKTRNPEPQPLENSSQQIQELKNYYEKREAEAIEKHKSQIISLQNQFQELMEKKIQQIQSQIDPRLMNNSISQEQYSEICRQKKEVENELLQMKISVLQYKETKNEGYEKEITDAKIKILKADEKISQQNMLINEYEEAIRKYKEGILSKEKDIQTLKSLLQNDKSKIHKSQLLKLKNITFLMSSQQTNIKAAVDKYIKEMATEYMAKIKDFGAKLITKSKSLHNSKMSSMITENRNLSNLLRTNSEAFDRLQQEVQSEAMKIKMKSQKGIEKVVKECREKYEKEIEDLRAQIVRQREELEKVENSVQFANHLNKQLKDEVDWLRNEKDNMRKKQIAIEERLTTQTSDFRVQMKNKQNEIDMLRKTIN</sequence>
<feature type="coiled-coil region" evidence="1">
    <location>
        <begin position="92"/>
        <end position="207"/>
    </location>
</feature>